<accession>A0A2V4A016</accession>
<reference evidence="3 4" key="1">
    <citation type="submission" date="2018-05" db="EMBL/GenBank/DDBJ databases">
        <title>Marinifilum breve JC075T sp. nov., a marine bacterium isolated from Yongle Blue Hole in the South China Sea.</title>
        <authorList>
            <person name="Fu T."/>
        </authorList>
    </citation>
    <scope>NUCLEOTIDE SEQUENCE [LARGE SCALE GENOMIC DNA]</scope>
    <source>
        <strain evidence="3 4">JC075</strain>
    </source>
</reference>
<feature type="domain" description="Bvu-2165-like IHF-HU-like DNA-binding" evidence="2">
    <location>
        <begin position="16"/>
        <end position="129"/>
    </location>
</feature>
<evidence type="ECO:0000313" key="3">
    <source>
        <dbReference type="EMBL" id="PXY02049.1"/>
    </source>
</evidence>
<proteinExistence type="predicted"/>
<dbReference type="InterPro" id="IPR027824">
    <property type="entry name" value="DUF4469"/>
</dbReference>
<gene>
    <name evidence="3" type="ORF">DF185_05235</name>
</gene>
<name>A0A2V4A016_9BACT</name>
<dbReference type="CDD" id="cd12843">
    <property type="entry name" value="Bvu_2165_C_like"/>
    <property type="match status" value="1"/>
</dbReference>
<dbReference type="Pfam" id="PF14848">
    <property type="entry name" value="HU-DNA_bdg"/>
    <property type="match status" value="1"/>
</dbReference>
<dbReference type="AlphaFoldDB" id="A0A2V4A016"/>
<sequence length="246" mass="26915">MEVKEKNSVMLELHDLSITEKKDDRFARVVTSLSFNEDDLVDIAVSRRTDFSENTLRAAIDILKNIAIEEICNGASVQFGLGYFHLNVNGVFVGDNAKWDSEKHALSVHVTPTAELRKAVKKCTVNVRGMAASPMAINSVIDVASGTTNQKLTPGAPVNVEGTRIKIEGDKEGIGIKLIKEDTKDETLIPATHISTNSPSKLSFVVPADLAAGDYRLVVVTQHSSSKVFLKEPRTFVFDYLLEVDA</sequence>
<comment type="caution">
    <text evidence="3">The sequence shown here is derived from an EMBL/GenBank/DDBJ whole genome shotgun (WGS) entry which is preliminary data.</text>
</comment>
<dbReference type="OrthoDB" id="1115483at2"/>
<organism evidence="3 4">
    <name type="scientific">Marinifilum breve</name>
    <dbReference type="NCBI Taxonomy" id="2184082"/>
    <lineage>
        <taxon>Bacteria</taxon>
        <taxon>Pseudomonadati</taxon>
        <taxon>Bacteroidota</taxon>
        <taxon>Bacteroidia</taxon>
        <taxon>Marinilabiliales</taxon>
        <taxon>Marinifilaceae</taxon>
    </lineage>
</organism>
<dbReference type="EMBL" id="QFLI01000002">
    <property type="protein sequence ID" value="PXY02049.1"/>
    <property type="molecule type" value="Genomic_DNA"/>
</dbReference>
<feature type="domain" description="DUF4469" evidence="1">
    <location>
        <begin position="137"/>
        <end position="235"/>
    </location>
</feature>
<dbReference type="Gene3D" id="2.70.50.70">
    <property type="match status" value="1"/>
</dbReference>
<dbReference type="RefSeq" id="WP_110359683.1">
    <property type="nucleotide sequence ID" value="NZ_QFLI01000002.1"/>
</dbReference>
<dbReference type="Proteomes" id="UP000248079">
    <property type="component" value="Unassembled WGS sequence"/>
</dbReference>
<evidence type="ECO:0000313" key="4">
    <source>
        <dbReference type="Proteomes" id="UP000248079"/>
    </source>
</evidence>
<protein>
    <submittedName>
        <fullName evidence="3">Uncharacterized protein</fullName>
    </submittedName>
</protein>
<dbReference type="InterPro" id="IPR049893">
    <property type="entry name" value="Bvu_2165-like_IHF-HU-DNA_bdg"/>
</dbReference>
<keyword evidence="4" id="KW-1185">Reference proteome</keyword>
<evidence type="ECO:0000259" key="2">
    <source>
        <dbReference type="Pfam" id="PF14848"/>
    </source>
</evidence>
<dbReference type="Pfam" id="PF14734">
    <property type="entry name" value="DUF4469"/>
    <property type="match status" value="1"/>
</dbReference>
<evidence type="ECO:0000259" key="1">
    <source>
        <dbReference type="Pfam" id="PF14734"/>
    </source>
</evidence>